<dbReference type="SUPFAM" id="SSF57701">
    <property type="entry name" value="Zn2/Cys6 DNA-binding domain"/>
    <property type="match status" value="1"/>
</dbReference>
<evidence type="ECO:0008006" key="5">
    <source>
        <dbReference type="Google" id="ProtNLM"/>
    </source>
</evidence>
<evidence type="ECO:0000313" key="4">
    <source>
        <dbReference type="Proteomes" id="UP000039046"/>
    </source>
</evidence>
<dbReference type="CDD" id="cd00067">
    <property type="entry name" value="GAL4"/>
    <property type="match status" value="1"/>
</dbReference>
<dbReference type="STRING" id="1531966.A0A0A1T2M0"/>
<dbReference type="AlphaFoldDB" id="A0A0A1T2M0"/>
<sequence>MAQPPDVDNKRKRSVEGNSPMGYHSSQHPQQAQPLSINYLPRHGSERLSLIHGDADTFADILNLLGEYEGVLDRHESLAANLGAKLTGPRILKGIERFFDGPIKTNSSQPFGTQISWIDVVQFAKASPNDFVLLTLPDGSRCCQFHCKGTQVEISEDDWRLISSGALDRFPLEHPFEEDETAELATLDILEQRTSVLYKKADEVAARARILHHRLGQRKHDLARRRNPDDSPGSSYRSPTAGTRPMGTGASYDLHADLLQQFMNASSSLSQSRSASIAGVSTPSVVPVSPSLHSPHHHHLPSLSNRTVSYQETPTNTNIDHRAEFIRSLVNQKMDRLAKGEIINPPCDRCRRLRLQCVRNLTACQGCTKKHAKCSWKFVSEEEATRLKQEMGIRVDMDLDAEPNRELPALRDGLLARGLDGQPSQAMELVSRPESRTDIDVRNSTPYSPDHLSSARSDHSMEGGRISLPPPSSGFAGPPPPRRDPSRLNQIASIMTPSDYYAQNHGYGMGGPAGPAAQHMTRPPSQ</sequence>
<accession>A0A0A1T2M0</accession>
<organism evidence="3 4">
    <name type="scientific">[Torrubiella] hemipterigena</name>
    <dbReference type="NCBI Taxonomy" id="1531966"/>
    <lineage>
        <taxon>Eukaryota</taxon>
        <taxon>Fungi</taxon>
        <taxon>Dikarya</taxon>
        <taxon>Ascomycota</taxon>
        <taxon>Pezizomycotina</taxon>
        <taxon>Sordariomycetes</taxon>
        <taxon>Hypocreomycetidae</taxon>
        <taxon>Hypocreales</taxon>
        <taxon>Clavicipitaceae</taxon>
        <taxon>Clavicipitaceae incertae sedis</taxon>
        <taxon>'Torrubiella' clade</taxon>
    </lineage>
</organism>
<evidence type="ECO:0000313" key="3">
    <source>
        <dbReference type="EMBL" id="CEJ91436.1"/>
    </source>
</evidence>
<dbReference type="GO" id="GO:0000981">
    <property type="term" value="F:DNA-binding transcription factor activity, RNA polymerase II-specific"/>
    <property type="evidence" value="ECO:0007669"/>
    <property type="project" value="InterPro"/>
</dbReference>
<feature type="compositionally biased region" description="Polar residues" evidence="2">
    <location>
        <begin position="232"/>
        <end position="241"/>
    </location>
</feature>
<dbReference type="Proteomes" id="UP000039046">
    <property type="component" value="Unassembled WGS sequence"/>
</dbReference>
<reference evidence="3 4" key="1">
    <citation type="journal article" date="2015" name="Genome Announc.">
        <title>Draft Genome Sequence and Gene Annotation of the Entomopathogenic Fungus Verticillium hemipterigenum.</title>
        <authorList>
            <person name="Horn F."/>
            <person name="Habel A."/>
            <person name="Scharf D.H."/>
            <person name="Dworschak J."/>
            <person name="Brakhage A.A."/>
            <person name="Guthke R."/>
            <person name="Hertweck C."/>
            <person name="Linde J."/>
        </authorList>
    </citation>
    <scope>NUCLEOTIDE SEQUENCE [LARGE SCALE GENOMIC DNA]</scope>
</reference>
<feature type="compositionally biased region" description="Pro residues" evidence="2">
    <location>
        <begin position="468"/>
        <end position="480"/>
    </location>
</feature>
<feature type="compositionally biased region" description="Basic and acidic residues" evidence="2">
    <location>
        <begin position="218"/>
        <end position="229"/>
    </location>
</feature>
<dbReference type="EMBL" id="CDHN01000003">
    <property type="protein sequence ID" value="CEJ91436.1"/>
    <property type="molecule type" value="Genomic_DNA"/>
</dbReference>
<keyword evidence="4" id="KW-1185">Reference proteome</keyword>
<feature type="region of interest" description="Disordered" evidence="2">
    <location>
        <begin position="1"/>
        <end position="32"/>
    </location>
</feature>
<evidence type="ECO:0000256" key="2">
    <source>
        <dbReference type="SAM" id="MobiDB-lite"/>
    </source>
</evidence>
<dbReference type="OrthoDB" id="5422841at2759"/>
<feature type="region of interest" description="Disordered" evidence="2">
    <location>
        <begin position="420"/>
        <end position="526"/>
    </location>
</feature>
<feature type="region of interest" description="Disordered" evidence="2">
    <location>
        <begin position="216"/>
        <end position="249"/>
    </location>
</feature>
<dbReference type="InterPro" id="IPR001138">
    <property type="entry name" value="Zn2Cys6_DnaBD"/>
</dbReference>
<dbReference type="InterPro" id="IPR036864">
    <property type="entry name" value="Zn2-C6_fun-type_DNA-bd_sf"/>
</dbReference>
<evidence type="ECO:0000256" key="1">
    <source>
        <dbReference type="ARBA" id="ARBA00023242"/>
    </source>
</evidence>
<name>A0A0A1T2M0_9HYPO</name>
<keyword evidence="1" id="KW-0539">Nucleus</keyword>
<feature type="compositionally biased region" description="Polar residues" evidence="2">
    <location>
        <begin position="487"/>
        <end position="496"/>
    </location>
</feature>
<proteinExistence type="predicted"/>
<dbReference type="GO" id="GO:0008270">
    <property type="term" value="F:zinc ion binding"/>
    <property type="evidence" value="ECO:0007669"/>
    <property type="project" value="InterPro"/>
</dbReference>
<protein>
    <recommendedName>
        <fullName evidence="5">Zn(2)-C6 fungal-type domain-containing protein</fullName>
    </recommendedName>
</protein>
<feature type="compositionally biased region" description="Basic and acidic residues" evidence="2">
    <location>
        <begin position="431"/>
        <end position="441"/>
    </location>
</feature>
<dbReference type="HOGENOM" id="CLU_021917_1_0_1"/>
<gene>
    <name evidence="3" type="ORF">VHEMI07146</name>
</gene>